<dbReference type="Pfam" id="PF26609">
    <property type="entry name" value="DUF8191"/>
    <property type="match status" value="1"/>
</dbReference>
<keyword evidence="1" id="KW-0175">Coiled coil</keyword>
<accession>A0A9P7UWE2</accession>
<sequence>MERENERLRALVDSQKQRLETQEHDVMRLRAALRALTEEPIKNEDMSMYIVPKREQEQNPEVSAGTMNESRLPSEEMYEHGDSEESEEEEPNWDEWDKCYRCSLCNWEIAERRCQSYVCGKTYTAFVCEKSPDGDPIIQSFDSFFVGETDHVCSRARGTTPLQEIDPARLRPDTIAYGYENRQEEYRDLLARGATRLMCETFYLEFHQDDGIIIDMRDDLFGEWAGPRLVDCKSWKIVLGRELRLDSDDEDGSRYIDGFLEDCLLFPANARHWETIQKEPGHWITRPMEDNRVAMDGTGNSSDCSSEQDADQEELARRDYESDNSGDSDPQCNPEDNEDGCAQLDWDDSNGWGPDGSRDWEGEDMQPMVVDFEDEDMESQPDSFESDFDSQEELSGDDEAVPAALLFIQNFRSISSIL</sequence>
<evidence type="ECO:0000259" key="3">
    <source>
        <dbReference type="Pfam" id="PF26609"/>
    </source>
</evidence>
<dbReference type="OrthoDB" id="3063271at2759"/>
<evidence type="ECO:0000256" key="2">
    <source>
        <dbReference type="SAM" id="MobiDB-lite"/>
    </source>
</evidence>
<protein>
    <recommendedName>
        <fullName evidence="3">DUF8191 domain-containing protein</fullName>
    </recommendedName>
</protein>
<dbReference type="InterPro" id="IPR058504">
    <property type="entry name" value="DUF8191"/>
</dbReference>
<dbReference type="Proteomes" id="UP001049176">
    <property type="component" value="Chromosome 3"/>
</dbReference>
<feature type="compositionally biased region" description="Basic and acidic residues" evidence="2">
    <location>
        <begin position="72"/>
        <end position="83"/>
    </location>
</feature>
<feature type="region of interest" description="Disordered" evidence="2">
    <location>
        <begin position="47"/>
        <end position="90"/>
    </location>
</feature>
<comment type="caution">
    <text evidence="4">The sequence shown here is derived from an EMBL/GenBank/DDBJ whole genome shotgun (WGS) entry which is preliminary data.</text>
</comment>
<organism evidence="4 5">
    <name type="scientific">Marasmius oreades</name>
    <name type="common">fairy-ring Marasmius</name>
    <dbReference type="NCBI Taxonomy" id="181124"/>
    <lineage>
        <taxon>Eukaryota</taxon>
        <taxon>Fungi</taxon>
        <taxon>Dikarya</taxon>
        <taxon>Basidiomycota</taxon>
        <taxon>Agaricomycotina</taxon>
        <taxon>Agaricomycetes</taxon>
        <taxon>Agaricomycetidae</taxon>
        <taxon>Agaricales</taxon>
        <taxon>Marasmiineae</taxon>
        <taxon>Marasmiaceae</taxon>
        <taxon>Marasmius</taxon>
    </lineage>
</organism>
<proteinExistence type="predicted"/>
<feature type="compositionally biased region" description="Polar residues" evidence="2">
    <location>
        <begin position="59"/>
        <end position="71"/>
    </location>
</feature>
<evidence type="ECO:0000313" key="4">
    <source>
        <dbReference type="EMBL" id="KAG7095749.1"/>
    </source>
</evidence>
<name>A0A9P7UWE2_9AGAR</name>
<dbReference type="GeneID" id="66075535"/>
<reference evidence="4" key="1">
    <citation type="journal article" date="2021" name="Genome Biol. Evol.">
        <title>The assembled and annotated genome of the fairy-ring fungus Marasmius oreades.</title>
        <authorList>
            <person name="Hiltunen M."/>
            <person name="Ament-Velasquez S.L."/>
            <person name="Johannesson H."/>
        </authorList>
    </citation>
    <scope>NUCLEOTIDE SEQUENCE</scope>
    <source>
        <strain evidence="4">03SP1</strain>
    </source>
</reference>
<dbReference type="EMBL" id="CM032183">
    <property type="protein sequence ID" value="KAG7095749.1"/>
    <property type="molecule type" value="Genomic_DNA"/>
</dbReference>
<feature type="domain" description="DUF8191" evidence="3">
    <location>
        <begin position="189"/>
        <end position="277"/>
    </location>
</feature>
<dbReference type="RefSeq" id="XP_043012219.1">
    <property type="nucleotide sequence ID" value="XM_043151126.1"/>
</dbReference>
<keyword evidence="5" id="KW-1185">Reference proteome</keyword>
<feature type="region of interest" description="Disordered" evidence="2">
    <location>
        <begin position="292"/>
        <end position="396"/>
    </location>
</feature>
<dbReference type="KEGG" id="more:E1B28_006459"/>
<gene>
    <name evidence="4" type="ORF">E1B28_006459</name>
</gene>
<evidence type="ECO:0000256" key="1">
    <source>
        <dbReference type="SAM" id="Coils"/>
    </source>
</evidence>
<feature type="coiled-coil region" evidence="1">
    <location>
        <begin position="5"/>
        <end position="39"/>
    </location>
</feature>
<feature type="compositionally biased region" description="Acidic residues" evidence="2">
    <location>
        <begin position="371"/>
        <end position="396"/>
    </location>
</feature>
<dbReference type="AlphaFoldDB" id="A0A9P7UWE2"/>
<evidence type="ECO:0000313" key="5">
    <source>
        <dbReference type="Proteomes" id="UP001049176"/>
    </source>
</evidence>